<gene>
    <name evidence="16" type="ORF">COLO4_22182</name>
</gene>
<dbReference type="InterPro" id="IPR045274">
    <property type="entry name" value="WAK-like"/>
</dbReference>
<keyword evidence="4" id="KW-0812">Transmembrane</keyword>
<keyword evidence="9" id="KW-1133">Transmembrane helix</keyword>
<dbReference type="GO" id="GO:0004674">
    <property type="term" value="F:protein serine/threonine kinase activity"/>
    <property type="evidence" value="ECO:0007669"/>
    <property type="project" value="UniProtKB-KW"/>
</dbReference>
<evidence type="ECO:0000256" key="3">
    <source>
        <dbReference type="ARBA" id="ARBA00022679"/>
    </source>
</evidence>
<dbReference type="Pfam" id="PF07714">
    <property type="entry name" value="PK_Tyr_Ser-Thr"/>
    <property type="match status" value="1"/>
</dbReference>
<keyword evidence="10" id="KW-0472">Membrane</keyword>
<feature type="domain" description="Protein kinase" evidence="15">
    <location>
        <begin position="340"/>
        <end position="614"/>
    </location>
</feature>
<feature type="signal peptide" evidence="14">
    <location>
        <begin position="1"/>
        <end position="27"/>
    </location>
</feature>
<evidence type="ECO:0000256" key="1">
    <source>
        <dbReference type="ARBA" id="ARBA00004479"/>
    </source>
</evidence>
<dbReference type="SMART" id="SM00220">
    <property type="entry name" value="S_TKc"/>
    <property type="match status" value="1"/>
</dbReference>
<keyword evidence="5 14" id="KW-0732">Signal</keyword>
<evidence type="ECO:0000259" key="15">
    <source>
        <dbReference type="PROSITE" id="PS50011"/>
    </source>
</evidence>
<dbReference type="Gene3D" id="1.10.510.10">
    <property type="entry name" value="Transferase(Phosphotransferase) domain 1"/>
    <property type="match status" value="1"/>
</dbReference>
<dbReference type="PANTHER" id="PTHR27005:SF280">
    <property type="entry name" value="WALL-ASSOCIATED RECEPTOR KINASE-LIKE 8"/>
    <property type="match status" value="1"/>
</dbReference>
<dbReference type="AlphaFoldDB" id="A0A1R3INL3"/>
<dbReference type="FunFam" id="1.10.510.10:FF:000084">
    <property type="entry name" value="Wall-associated receptor kinase 2"/>
    <property type="match status" value="1"/>
</dbReference>
<proteinExistence type="predicted"/>
<keyword evidence="2" id="KW-0723">Serine/threonine-protein kinase</keyword>
<dbReference type="Gene3D" id="2.10.25.10">
    <property type="entry name" value="Laminin"/>
    <property type="match status" value="1"/>
</dbReference>
<evidence type="ECO:0000256" key="6">
    <source>
        <dbReference type="ARBA" id="ARBA00022741"/>
    </source>
</evidence>
<dbReference type="InterPro" id="IPR000719">
    <property type="entry name" value="Prot_kinase_dom"/>
</dbReference>
<evidence type="ECO:0000256" key="11">
    <source>
        <dbReference type="ARBA" id="ARBA00047558"/>
    </source>
</evidence>
<keyword evidence="3" id="KW-0808">Transferase</keyword>
<evidence type="ECO:0000313" key="16">
    <source>
        <dbReference type="EMBL" id="OMO84184.1"/>
    </source>
</evidence>
<evidence type="ECO:0000256" key="8">
    <source>
        <dbReference type="ARBA" id="ARBA00022840"/>
    </source>
</evidence>
<dbReference type="Gene3D" id="3.30.200.20">
    <property type="entry name" value="Phosphorylase Kinase, domain 1"/>
    <property type="match status" value="1"/>
</dbReference>
<evidence type="ECO:0000256" key="9">
    <source>
        <dbReference type="ARBA" id="ARBA00022989"/>
    </source>
</evidence>
<reference evidence="17" key="1">
    <citation type="submission" date="2013-09" db="EMBL/GenBank/DDBJ databases">
        <title>Corchorus olitorius genome sequencing.</title>
        <authorList>
            <person name="Alam M."/>
            <person name="Haque M.S."/>
            <person name="Islam M.S."/>
            <person name="Emdad E.M."/>
            <person name="Islam M.M."/>
            <person name="Ahmed B."/>
            <person name="Halim A."/>
            <person name="Hossen Q.M.M."/>
            <person name="Hossain M.Z."/>
            <person name="Ahmed R."/>
            <person name="Khan M.M."/>
            <person name="Islam R."/>
            <person name="Rashid M.M."/>
            <person name="Khan S.A."/>
            <person name="Rahman M.S."/>
            <person name="Alam M."/>
            <person name="Yahiya A.S."/>
            <person name="Khan M.S."/>
            <person name="Azam M.S."/>
            <person name="Haque T."/>
            <person name="Lashkar M.Z.H."/>
            <person name="Akhand A.I."/>
            <person name="Morshed G."/>
            <person name="Roy S."/>
            <person name="Uddin K.S."/>
            <person name="Rabeya T."/>
            <person name="Hossain A.S."/>
            <person name="Chowdhury A."/>
            <person name="Snigdha A.R."/>
            <person name="Mortoza M.S."/>
            <person name="Matin S.A."/>
            <person name="Hoque S.M.E."/>
            <person name="Islam M.K."/>
            <person name="Roy D.K."/>
            <person name="Haider R."/>
            <person name="Moosa M.M."/>
            <person name="Elias S.M."/>
            <person name="Hasan A.M."/>
            <person name="Jahan S."/>
            <person name="Shafiuddin M."/>
            <person name="Mahmood N."/>
            <person name="Shommy N.S."/>
        </authorList>
    </citation>
    <scope>NUCLEOTIDE SEQUENCE [LARGE SCALE GENOMIC DNA]</scope>
    <source>
        <strain evidence="17">cv. O-4</strain>
    </source>
</reference>
<comment type="catalytic activity">
    <reaction evidence="12">
        <text>L-threonyl-[protein] + ATP = O-phospho-L-threonyl-[protein] + ADP + H(+)</text>
        <dbReference type="Rhea" id="RHEA:46608"/>
        <dbReference type="Rhea" id="RHEA-COMP:11060"/>
        <dbReference type="Rhea" id="RHEA-COMP:11605"/>
        <dbReference type="ChEBI" id="CHEBI:15378"/>
        <dbReference type="ChEBI" id="CHEBI:30013"/>
        <dbReference type="ChEBI" id="CHEBI:30616"/>
        <dbReference type="ChEBI" id="CHEBI:61977"/>
        <dbReference type="ChEBI" id="CHEBI:456216"/>
    </reaction>
</comment>
<dbReference type="Proteomes" id="UP000187203">
    <property type="component" value="Unassembled WGS sequence"/>
</dbReference>
<keyword evidence="13" id="KW-0175">Coiled coil</keyword>
<dbReference type="FunFam" id="3.30.200.20:FF:000043">
    <property type="entry name" value="Wall-associated receptor kinase 2"/>
    <property type="match status" value="1"/>
</dbReference>
<organism evidence="16 17">
    <name type="scientific">Corchorus olitorius</name>
    <dbReference type="NCBI Taxonomy" id="93759"/>
    <lineage>
        <taxon>Eukaryota</taxon>
        <taxon>Viridiplantae</taxon>
        <taxon>Streptophyta</taxon>
        <taxon>Embryophyta</taxon>
        <taxon>Tracheophyta</taxon>
        <taxon>Spermatophyta</taxon>
        <taxon>Magnoliopsida</taxon>
        <taxon>eudicotyledons</taxon>
        <taxon>Gunneridae</taxon>
        <taxon>Pentapetalae</taxon>
        <taxon>rosids</taxon>
        <taxon>malvids</taxon>
        <taxon>Malvales</taxon>
        <taxon>Malvaceae</taxon>
        <taxon>Grewioideae</taxon>
        <taxon>Apeibeae</taxon>
        <taxon>Corchorus</taxon>
    </lineage>
</organism>
<evidence type="ECO:0000256" key="5">
    <source>
        <dbReference type="ARBA" id="ARBA00022729"/>
    </source>
</evidence>
<evidence type="ECO:0000256" key="10">
    <source>
        <dbReference type="ARBA" id="ARBA00023136"/>
    </source>
</evidence>
<dbReference type="InterPro" id="IPR011009">
    <property type="entry name" value="Kinase-like_dom_sf"/>
</dbReference>
<dbReference type="SUPFAM" id="SSF56112">
    <property type="entry name" value="Protein kinase-like (PK-like)"/>
    <property type="match status" value="1"/>
</dbReference>
<dbReference type="GO" id="GO:0005524">
    <property type="term" value="F:ATP binding"/>
    <property type="evidence" value="ECO:0007669"/>
    <property type="project" value="UniProtKB-KW"/>
</dbReference>
<feature type="coiled-coil region" evidence="13">
    <location>
        <begin position="604"/>
        <end position="631"/>
    </location>
</feature>
<evidence type="ECO:0000313" key="17">
    <source>
        <dbReference type="Proteomes" id="UP000187203"/>
    </source>
</evidence>
<name>A0A1R3INL3_9ROSI</name>
<keyword evidence="7" id="KW-0418">Kinase</keyword>
<comment type="caution">
    <text evidence="16">The sequence shown here is derived from an EMBL/GenBank/DDBJ whole genome shotgun (WGS) entry which is preliminary data.</text>
</comment>
<evidence type="ECO:0000256" key="12">
    <source>
        <dbReference type="ARBA" id="ARBA00047951"/>
    </source>
</evidence>
<dbReference type="InterPro" id="IPR008271">
    <property type="entry name" value="Ser/Thr_kinase_AS"/>
</dbReference>
<dbReference type="PROSITE" id="PS00108">
    <property type="entry name" value="PROTEIN_KINASE_ST"/>
    <property type="match status" value="1"/>
</dbReference>
<dbReference type="PANTHER" id="PTHR27005">
    <property type="entry name" value="WALL-ASSOCIATED RECEPTOR KINASE-LIKE 21"/>
    <property type="match status" value="1"/>
</dbReference>
<accession>A0A1R3INL3</accession>
<keyword evidence="8" id="KW-0067">ATP-binding</keyword>
<dbReference type="InterPro" id="IPR001245">
    <property type="entry name" value="Ser-Thr/Tyr_kinase_cat_dom"/>
</dbReference>
<dbReference type="CDD" id="cd14066">
    <property type="entry name" value="STKc_IRAK"/>
    <property type="match status" value="1"/>
</dbReference>
<evidence type="ECO:0000256" key="4">
    <source>
        <dbReference type="ARBA" id="ARBA00022692"/>
    </source>
</evidence>
<evidence type="ECO:0000256" key="2">
    <source>
        <dbReference type="ARBA" id="ARBA00022527"/>
    </source>
</evidence>
<protein>
    <recommendedName>
        <fullName evidence="15">Protein kinase domain-containing protein</fullName>
    </recommendedName>
</protein>
<comment type="catalytic activity">
    <reaction evidence="11">
        <text>L-seryl-[protein] + ATP = O-phospho-L-seryl-[protein] + ADP + H(+)</text>
        <dbReference type="Rhea" id="RHEA:17989"/>
        <dbReference type="Rhea" id="RHEA-COMP:9863"/>
        <dbReference type="Rhea" id="RHEA-COMP:11604"/>
        <dbReference type="ChEBI" id="CHEBI:15378"/>
        <dbReference type="ChEBI" id="CHEBI:29999"/>
        <dbReference type="ChEBI" id="CHEBI:30616"/>
        <dbReference type="ChEBI" id="CHEBI:83421"/>
        <dbReference type="ChEBI" id="CHEBI:456216"/>
    </reaction>
</comment>
<evidence type="ECO:0000256" key="13">
    <source>
        <dbReference type="SAM" id="Coils"/>
    </source>
</evidence>
<comment type="subcellular location">
    <subcellularLocation>
        <location evidence="1">Membrane</location>
        <topology evidence="1">Single-pass type I membrane protein</topology>
    </subcellularLocation>
</comment>
<evidence type="ECO:0000256" key="14">
    <source>
        <dbReference type="SAM" id="SignalP"/>
    </source>
</evidence>
<dbReference type="STRING" id="93759.A0A1R3INL3"/>
<keyword evidence="6" id="KW-0547">Nucleotide-binding</keyword>
<dbReference type="EMBL" id="AWUE01017872">
    <property type="protein sequence ID" value="OMO84184.1"/>
    <property type="molecule type" value="Genomic_DNA"/>
</dbReference>
<sequence>MIFYQASKLSFSITILFLIFQPNSFNAEINKCHGSCKTSNFSISLPYPFGFSAGCPIQLNCTDAGVTIGKFVVLNITSADIVIKLPAKCDREVASISVLFGENYALSSATSLLLQNCSKPLSGPCEIRPMFIEASLKLNSCASRSDNMSCFNGVAGEKLLSFDEINNSQCRFLFSATTIVARNSSVSLDLERVNLGWWHKGECNCDQNANCTKVMKGNSTVMGYRCSCKEGYEGDGFKEGGGCRRVPRCNFHHYMYGKCGGRGSERVVVPVAIGGVCLGFGLLFLIHKQYQFLVHKRLKKKFFESNGGLLLQQQISSDQGNIGKTKIFTLKELETATDHFNENRVLGKGGQGTVFQGKLVDRRIVAVKRSKLVDKDKIKEFVNEIVILSQIDHRNVVKLVGCCLETQVPLLVYEFVPNGTLFQYLHNQNSDQFPLTWEMRVRIASEAAGAISYLHSVASILIYHRDIKSTNILLDDKYRAKVSDFGTSKTIAIDQSHVTTLVYGTMGYLDPEYFQTSQFTEKSDVYSFGVVLAELLTGKSPVSLERSGEDRSLATYFVVSMEQDQLFDIIDVRLLDNCCSSEIIAVAGVAKKCLSLNGKDRPTMKEVAMELEKVQQLRKNMNAQHNSEEEIEYFGELDLLEISPI</sequence>
<keyword evidence="17" id="KW-1185">Reference proteome</keyword>
<dbReference type="GO" id="GO:0007166">
    <property type="term" value="P:cell surface receptor signaling pathway"/>
    <property type="evidence" value="ECO:0007669"/>
    <property type="project" value="InterPro"/>
</dbReference>
<dbReference type="OrthoDB" id="4062651at2759"/>
<dbReference type="PROSITE" id="PS50011">
    <property type="entry name" value="PROTEIN_KINASE_DOM"/>
    <property type="match status" value="1"/>
</dbReference>
<dbReference type="GO" id="GO:0005886">
    <property type="term" value="C:plasma membrane"/>
    <property type="evidence" value="ECO:0007669"/>
    <property type="project" value="TreeGrafter"/>
</dbReference>
<evidence type="ECO:0000256" key="7">
    <source>
        <dbReference type="ARBA" id="ARBA00022777"/>
    </source>
</evidence>
<feature type="chain" id="PRO_5012006175" description="Protein kinase domain-containing protein" evidence="14">
    <location>
        <begin position="28"/>
        <end position="645"/>
    </location>
</feature>